<dbReference type="GO" id="GO:0006886">
    <property type="term" value="P:intracellular protein transport"/>
    <property type="evidence" value="ECO:0007669"/>
    <property type="project" value="TreeGrafter"/>
</dbReference>
<evidence type="ECO:0000313" key="8">
    <source>
        <dbReference type="Proteomes" id="UP000015354"/>
    </source>
</evidence>
<gene>
    <name evidence="7" type="ORF">STCU_05920</name>
</gene>
<dbReference type="Proteomes" id="UP000015354">
    <property type="component" value="Unassembled WGS sequence"/>
</dbReference>
<dbReference type="GO" id="GO:0005770">
    <property type="term" value="C:late endosome"/>
    <property type="evidence" value="ECO:0007669"/>
    <property type="project" value="TreeGrafter"/>
</dbReference>
<comment type="caution">
    <text evidence="7">The sequence shown here is derived from an EMBL/GenBank/DDBJ whole genome shotgun (WGS) entry which is preliminary data.</text>
</comment>
<evidence type="ECO:0000256" key="6">
    <source>
        <dbReference type="PIRNR" id="PIRNR009375"/>
    </source>
</evidence>
<reference evidence="7 8" key="1">
    <citation type="journal article" date="2013" name="PLoS ONE">
        <title>Predicting the Proteins of Angomonas deanei, Strigomonas culicis and Their Respective Endosymbionts Reveals New Aspects of the Trypanosomatidae Family.</title>
        <authorList>
            <person name="Motta M.C."/>
            <person name="Martins A.C."/>
            <person name="de Souza S.S."/>
            <person name="Catta-Preta C.M."/>
            <person name="Silva R."/>
            <person name="Klein C.C."/>
            <person name="de Almeida L.G."/>
            <person name="de Lima Cunha O."/>
            <person name="Ciapina L.P."/>
            <person name="Brocchi M."/>
            <person name="Colabardini A.C."/>
            <person name="de Araujo Lima B."/>
            <person name="Machado C.R."/>
            <person name="de Almeida Soares C.M."/>
            <person name="Probst C.M."/>
            <person name="de Menezes C.B."/>
            <person name="Thompson C.E."/>
            <person name="Bartholomeu D.C."/>
            <person name="Gradia D.F."/>
            <person name="Pavoni D.P."/>
            <person name="Grisard E.C."/>
            <person name="Fantinatti-Garboggini F."/>
            <person name="Marchini F.K."/>
            <person name="Rodrigues-Luiz G.F."/>
            <person name="Wagner G."/>
            <person name="Goldman G.H."/>
            <person name="Fietto J.L."/>
            <person name="Elias M.C."/>
            <person name="Goldman M.H."/>
            <person name="Sagot M.F."/>
            <person name="Pereira M."/>
            <person name="Stoco P.H."/>
            <person name="de Mendonca-Neto R.P."/>
            <person name="Teixeira S.M."/>
            <person name="Maciel T.E."/>
            <person name="de Oliveira Mendes T.A."/>
            <person name="Urmenyi T.P."/>
            <person name="de Souza W."/>
            <person name="Schenkman S."/>
            <person name="de Vasconcelos A.T."/>
        </authorList>
    </citation>
    <scope>NUCLEOTIDE SEQUENCE [LARGE SCALE GENOMIC DNA]</scope>
</reference>
<name>S9U8R1_9TRYP</name>
<dbReference type="GO" id="GO:0005829">
    <property type="term" value="C:cytosol"/>
    <property type="evidence" value="ECO:0007669"/>
    <property type="project" value="GOC"/>
</dbReference>
<evidence type="ECO:0000256" key="1">
    <source>
        <dbReference type="ARBA" id="ARBA00004170"/>
    </source>
</evidence>
<keyword evidence="4 6" id="KW-0653">Protein transport</keyword>
<dbReference type="PIRSF" id="PIRSF009375">
    <property type="entry name" value="Retromer_Vps35"/>
    <property type="match status" value="1"/>
</dbReference>
<evidence type="ECO:0000313" key="7">
    <source>
        <dbReference type="EMBL" id="EPY27102.1"/>
    </source>
</evidence>
<dbReference type="EMBL" id="ATMH01005920">
    <property type="protein sequence ID" value="EPY27102.1"/>
    <property type="molecule type" value="Genomic_DNA"/>
</dbReference>
<dbReference type="GO" id="GO:0030906">
    <property type="term" value="C:retromer, cargo-selective complex"/>
    <property type="evidence" value="ECO:0007669"/>
    <property type="project" value="InterPro"/>
</dbReference>
<dbReference type="PANTHER" id="PTHR11099">
    <property type="entry name" value="VACUOLAR SORTING PROTEIN 35"/>
    <property type="match status" value="1"/>
</dbReference>
<evidence type="ECO:0000256" key="4">
    <source>
        <dbReference type="ARBA" id="ARBA00022927"/>
    </source>
</evidence>
<comment type="similarity">
    <text evidence="2 6">Belongs to the VPS35 family.</text>
</comment>
<dbReference type="InterPro" id="IPR042491">
    <property type="entry name" value="Vps35_C"/>
</dbReference>
<dbReference type="AlphaFoldDB" id="S9U8R1"/>
<keyword evidence="3 6" id="KW-0813">Transport</keyword>
<dbReference type="PANTHER" id="PTHR11099:SF0">
    <property type="entry name" value="VACUOLAR PROTEIN SORTING-ASSOCIATED PROTEIN 35"/>
    <property type="match status" value="1"/>
</dbReference>
<evidence type="ECO:0000256" key="3">
    <source>
        <dbReference type="ARBA" id="ARBA00022448"/>
    </source>
</evidence>
<dbReference type="Pfam" id="PF03635">
    <property type="entry name" value="Vps35"/>
    <property type="match status" value="1"/>
</dbReference>
<proteinExistence type="inferred from homology"/>
<sequence length="975" mass="108526">MIRACPSPSLLLFFPLPASIRIRTIGTPLRVVVVVLLLLLFAPPPLPLSFSSAMDVRSTFTPPNLVQHEMQRADDRPVVIISQPILSAQEEQEKWLWEATTAVQAQAARLAALSACPPEEDHYEDVIRTMTLLLEELRNTFLAPQYYYELYVAMLDHARVFRDYVREQHERGGHALEEMYERVQFTGHVLPRLYLQICVGSVYCASGEAPTLEIVHDLLEMCKGVQHPTRGLFLRHFLLTMLKDQLPGDYGYRPPTKQPVDGGAACDAMGVEETVAESARLLVLNFREMIWLWIRMEAKNYARPTSQANALVGSTATTVPNPSLTARAGPSAVKLTTLRDRKELRVLVGMNVVRIAQLDGIDLDTHIETLLPDLLTTIVRYREPIAQQYLMDVMVQVFPDDVHLQALHLFIPAVAMLSPTVNTATIVLALLQRLRRYITAEREDRRARPADDAGGDAPLDEEAARNAFATIFAQLTPLKMHYGHEPLIERIVKKASSLPPPTPVLFAEYVEILAGLVAFTLAVDEPPRCYEHISTVLLHLVDRIEEAGGPIAPAAAAEVEKLTVYVFSQLQNLNDLLEISSAPRLLAKLPFKSRRAVAVALCEAAVQRPGRPHRVRTLDHAARLLELLDPLLAPQPDAPADKTDIYTYDPVVEFQDEQELVCRALHLLDAADPQLYLKMLTGIRKVLGQGTPAHMRCCFPTLAGLYLKAVARLQRAAAAEPGEAAEPTPSQSKARKSIGKCFGYLHSGDGKGILEAVALDDALAALHLYLSAASSADECGLGDTCYALLAEVFVHYDRVDAPAPRQLTAVVSLINHLAAVQHLPEESYELLATRACQLCSKMLRREDQSELIARCAHLFTRTTLSEENQARAKECVQRALKLAGHTGESQRLSLYVRLLNISLGLYKSAFLEPGLVNGIIDLIRETSDAQLKKPAEEQDEDESRAYQDNRLIYRNTTKYIRARQSVDPRWEELEV</sequence>
<dbReference type="Gene3D" id="1.25.40.660">
    <property type="entry name" value="Vacuolar protein sorting-associated protein 35, helical subcomplex Vps35-C"/>
    <property type="match status" value="1"/>
</dbReference>
<protein>
    <recommendedName>
        <fullName evidence="6">Vacuolar protein sorting-associated protein 35</fullName>
    </recommendedName>
</protein>
<dbReference type="InterPro" id="IPR005378">
    <property type="entry name" value="Vps35"/>
</dbReference>
<accession>S9U8R1</accession>
<organism evidence="7 8">
    <name type="scientific">Strigomonas culicis</name>
    <dbReference type="NCBI Taxonomy" id="28005"/>
    <lineage>
        <taxon>Eukaryota</taxon>
        <taxon>Discoba</taxon>
        <taxon>Euglenozoa</taxon>
        <taxon>Kinetoplastea</taxon>
        <taxon>Metakinetoplastina</taxon>
        <taxon>Trypanosomatida</taxon>
        <taxon>Trypanosomatidae</taxon>
        <taxon>Strigomonadinae</taxon>
        <taxon>Strigomonas</taxon>
    </lineage>
</organism>
<comment type="function">
    <text evidence="6">Plays a role in vesicular protein sorting.</text>
</comment>
<keyword evidence="8" id="KW-1185">Reference proteome</keyword>
<evidence type="ECO:0000256" key="2">
    <source>
        <dbReference type="ARBA" id="ARBA00006536"/>
    </source>
</evidence>
<comment type="subcellular location">
    <subcellularLocation>
        <location evidence="1">Membrane</location>
        <topology evidence="1">Peripheral membrane protein</topology>
    </subcellularLocation>
</comment>
<keyword evidence="5" id="KW-0472">Membrane</keyword>
<evidence type="ECO:0000256" key="5">
    <source>
        <dbReference type="ARBA" id="ARBA00023136"/>
    </source>
</evidence>
<dbReference type="OrthoDB" id="10258141at2759"/>
<dbReference type="GO" id="GO:0042147">
    <property type="term" value="P:retrograde transport, endosome to Golgi"/>
    <property type="evidence" value="ECO:0007669"/>
    <property type="project" value="InterPro"/>
</dbReference>